<protein>
    <submittedName>
        <fullName evidence="1">Uncharacterized protein</fullName>
    </submittedName>
</protein>
<organism evidence="1 2">
    <name type="scientific">Ascosphaera apis ARSEF 7405</name>
    <dbReference type="NCBI Taxonomy" id="392613"/>
    <lineage>
        <taxon>Eukaryota</taxon>
        <taxon>Fungi</taxon>
        <taxon>Dikarya</taxon>
        <taxon>Ascomycota</taxon>
        <taxon>Pezizomycotina</taxon>
        <taxon>Eurotiomycetes</taxon>
        <taxon>Eurotiomycetidae</taxon>
        <taxon>Onygenales</taxon>
        <taxon>Ascosphaeraceae</taxon>
        <taxon>Ascosphaera</taxon>
    </lineage>
</organism>
<name>A0A167YPA5_9EURO</name>
<accession>A0A167YPA5</accession>
<dbReference type="EMBL" id="AZGZ01000013">
    <property type="protein sequence ID" value="KZZ91591.1"/>
    <property type="molecule type" value="Genomic_DNA"/>
</dbReference>
<reference evidence="1 2" key="1">
    <citation type="journal article" date="2016" name="Genome Biol. Evol.">
        <title>Divergent and convergent evolution of fungal pathogenicity.</title>
        <authorList>
            <person name="Shang Y."/>
            <person name="Xiao G."/>
            <person name="Zheng P."/>
            <person name="Cen K."/>
            <person name="Zhan S."/>
            <person name="Wang C."/>
        </authorList>
    </citation>
    <scope>NUCLEOTIDE SEQUENCE [LARGE SCALE GENOMIC DNA]</scope>
    <source>
        <strain evidence="1 2">ARSEF 7405</strain>
    </source>
</reference>
<evidence type="ECO:0000313" key="2">
    <source>
        <dbReference type="Proteomes" id="UP000242877"/>
    </source>
</evidence>
<comment type="caution">
    <text evidence="1">The sequence shown here is derived from an EMBL/GenBank/DDBJ whole genome shotgun (WGS) entry which is preliminary data.</text>
</comment>
<dbReference type="Proteomes" id="UP000242877">
    <property type="component" value="Unassembled WGS sequence"/>
</dbReference>
<proteinExistence type="predicted"/>
<sequence length="206" mass="23246">MGQKVADETKEKDALPEFVTIRIRTASSIETKKIQLDGDWKKEIVRETWKGDLTVPRTITRPQRKVVNEIVEIYALLAHAAAVPVTISCTKCNEDPILGECRVNAVWPAHPSCTCCGYKQTPNACSLRHGLNDRARFVEKDANANKILASQILGLTWEQWLEDGLALLQDRESASQFHEKLKASENMVSRLLEMEKCVESLKLDEK</sequence>
<dbReference type="OrthoDB" id="10355149at2759"/>
<dbReference type="VEuPathDB" id="FungiDB:AAP_03297"/>
<keyword evidence="2" id="KW-1185">Reference proteome</keyword>
<dbReference type="AlphaFoldDB" id="A0A167YPA5"/>
<evidence type="ECO:0000313" key="1">
    <source>
        <dbReference type="EMBL" id="KZZ91591.1"/>
    </source>
</evidence>
<gene>
    <name evidence="1" type="ORF">AAP_03297</name>
</gene>